<evidence type="ECO:0000313" key="2">
    <source>
        <dbReference type="EMBL" id="MFD2245006.1"/>
    </source>
</evidence>
<dbReference type="RefSeq" id="WP_250429622.1">
    <property type="nucleotide sequence ID" value="NZ_JALPRR010000002.1"/>
</dbReference>
<name>A0ABW5CR76_9BACT</name>
<evidence type="ECO:0008006" key="4">
    <source>
        <dbReference type="Google" id="ProtNLM"/>
    </source>
</evidence>
<comment type="caution">
    <text evidence="2">The sequence shown here is derived from an EMBL/GenBank/DDBJ whole genome shotgun (WGS) entry which is preliminary data.</text>
</comment>
<organism evidence="2 3">
    <name type="scientific">Pontibacter ruber</name>
    <dbReference type="NCBI Taxonomy" id="1343895"/>
    <lineage>
        <taxon>Bacteria</taxon>
        <taxon>Pseudomonadati</taxon>
        <taxon>Bacteroidota</taxon>
        <taxon>Cytophagia</taxon>
        <taxon>Cytophagales</taxon>
        <taxon>Hymenobacteraceae</taxon>
        <taxon>Pontibacter</taxon>
    </lineage>
</organism>
<accession>A0ABW5CR76</accession>
<dbReference type="EMBL" id="JBHUIM010000001">
    <property type="protein sequence ID" value="MFD2245006.1"/>
    <property type="molecule type" value="Genomic_DNA"/>
</dbReference>
<keyword evidence="1" id="KW-0732">Signal</keyword>
<reference evidence="3" key="1">
    <citation type="journal article" date="2019" name="Int. J. Syst. Evol. Microbiol.">
        <title>The Global Catalogue of Microorganisms (GCM) 10K type strain sequencing project: providing services to taxonomists for standard genome sequencing and annotation.</title>
        <authorList>
            <consortium name="The Broad Institute Genomics Platform"/>
            <consortium name="The Broad Institute Genome Sequencing Center for Infectious Disease"/>
            <person name="Wu L."/>
            <person name="Ma J."/>
        </authorList>
    </citation>
    <scope>NUCLEOTIDE SEQUENCE [LARGE SCALE GENOMIC DNA]</scope>
    <source>
        <strain evidence="3">CGMCC 4.1782</strain>
    </source>
</reference>
<evidence type="ECO:0000313" key="3">
    <source>
        <dbReference type="Proteomes" id="UP001597374"/>
    </source>
</evidence>
<gene>
    <name evidence="2" type="ORF">ACFSKP_01995</name>
</gene>
<feature type="signal peptide" evidence="1">
    <location>
        <begin position="1"/>
        <end position="17"/>
    </location>
</feature>
<evidence type="ECO:0000256" key="1">
    <source>
        <dbReference type="SAM" id="SignalP"/>
    </source>
</evidence>
<dbReference type="Proteomes" id="UP001597374">
    <property type="component" value="Unassembled WGS sequence"/>
</dbReference>
<keyword evidence="3" id="KW-1185">Reference proteome</keyword>
<protein>
    <recommendedName>
        <fullName evidence="4">Lipoprotein</fullName>
    </recommendedName>
</protein>
<feature type="chain" id="PRO_5046087336" description="Lipoprotein" evidence="1">
    <location>
        <begin position="18"/>
        <end position="242"/>
    </location>
</feature>
<dbReference type="PROSITE" id="PS51257">
    <property type="entry name" value="PROKAR_LIPOPROTEIN"/>
    <property type="match status" value="1"/>
</dbReference>
<sequence length="242" mass="27675">MKRTLLFLVLLAGFVVGCDTKTVEPDLHAAGYDYYPLNVGDFRIYDVTNIFYRNNVGDTTRFQLRERVDTTFTDQTNTLNYKIIRSIRPNANSSWRDDSVIVVTKSVTNVILSKDNTKWVKLVFPVVSGKTWKGDAYNSNQIENKEEPKENYRFSNVGEPFTAGNETYPETATVIQGTPSKNPVQLDDRKEVYAHGIGMVYRLFNRVVYCRDTESVQCPYDAGYKLNGHERIEVLSSYGTMK</sequence>
<proteinExistence type="predicted"/>